<organism evidence="5 6">
    <name type="scientific">Plantactinospora soyae</name>
    <dbReference type="NCBI Taxonomy" id="1544732"/>
    <lineage>
        <taxon>Bacteria</taxon>
        <taxon>Bacillati</taxon>
        <taxon>Actinomycetota</taxon>
        <taxon>Actinomycetes</taxon>
        <taxon>Micromonosporales</taxon>
        <taxon>Micromonosporaceae</taxon>
        <taxon>Plantactinospora</taxon>
    </lineage>
</organism>
<feature type="chain" id="PRO_5036813824" evidence="3">
    <location>
        <begin position="37"/>
        <end position="503"/>
    </location>
</feature>
<feature type="signal peptide" evidence="3">
    <location>
        <begin position="1"/>
        <end position="36"/>
    </location>
</feature>
<dbReference type="RefSeq" id="WP_192766166.1">
    <property type="nucleotide sequence ID" value="NZ_JADBEB010000001.1"/>
</dbReference>
<dbReference type="SUPFAM" id="SSF53474">
    <property type="entry name" value="alpha/beta-Hydrolases"/>
    <property type="match status" value="1"/>
</dbReference>
<keyword evidence="6" id="KW-1185">Reference proteome</keyword>
<proteinExistence type="inferred from homology"/>
<accession>A0A927M0X0</accession>
<keyword evidence="3" id="KW-0732">Signal</keyword>
<dbReference type="PANTHER" id="PTHR43248:SF25">
    <property type="entry name" value="AB HYDROLASE-1 DOMAIN-CONTAINING PROTEIN-RELATED"/>
    <property type="match status" value="1"/>
</dbReference>
<dbReference type="AlphaFoldDB" id="A0A927M0X0"/>
<dbReference type="GO" id="GO:0016787">
    <property type="term" value="F:hydrolase activity"/>
    <property type="evidence" value="ECO:0007669"/>
    <property type="project" value="UniProtKB-KW"/>
</dbReference>
<dbReference type="InterPro" id="IPR029058">
    <property type="entry name" value="AB_hydrolase_fold"/>
</dbReference>
<dbReference type="EMBL" id="JADBEB010000001">
    <property type="protein sequence ID" value="MBE1486082.1"/>
    <property type="molecule type" value="Genomic_DNA"/>
</dbReference>
<name>A0A927M0X0_9ACTN</name>
<comment type="caution">
    <text evidence="5">The sequence shown here is derived from an EMBL/GenBank/DDBJ whole genome shotgun (WGS) entry which is preliminary data.</text>
</comment>
<evidence type="ECO:0000259" key="4">
    <source>
        <dbReference type="Pfam" id="PF00561"/>
    </source>
</evidence>
<evidence type="ECO:0000313" key="5">
    <source>
        <dbReference type="EMBL" id="MBE1486082.1"/>
    </source>
</evidence>
<gene>
    <name evidence="5" type="ORF">H4W31_001720</name>
</gene>
<feature type="domain" description="AB hydrolase-1" evidence="4">
    <location>
        <begin position="93"/>
        <end position="463"/>
    </location>
</feature>
<evidence type="ECO:0000256" key="3">
    <source>
        <dbReference type="SAM" id="SignalP"/>
    </source>
</evidence>
<comment type="similarity">
    <text evidence="1">Belongs to the peptidase S33 family.</text>
</comment>
<dbReference type="Proteomes" id="UP000649753">
    <property type="component" value="Unassembled WGS sequence"/>
</dbReference>
<dbReference type="Pfam" id="PF00561">
    <property type="entry name" value="Abhydrolase_1"/>
    <property type="match status" value="1"/>
</dbReference>
<keyword evidence="2" id="KW-0378">Hydrolase</keyword>
<evidence type="ECO:0000313" key="6">
    <source>
        <dbReference type="Proteomes" id="UP000649753"/>
    </source>
</evidence>
<reference evidence="5" key="1">
    <citation type="submission" date="2020-10" db="EMBL/GenBank/DDBJ databases">
        <title>Sequencing the genomes of 1000 actinobacteria strains.</title>
        <authorList>
            <person name="Klenk H.-P."/>
        </authorList>
    </citation>
    <scope>NUCLEOTIDE SEQUENCE</scope>
    <source>
        <strain evidence="5">DSM 46832</strain>
    </source>
</reference>
<dbReference type="InterPro" id="IPR051601">
    <property type="entry name" value="Serine_prot/Carboxylest_S33"/>
</dbReference>
<dbReference type="PANTHER" id="PTHR43248">
    <property type="entry name" value="2-SUCCINYL-6-HYDROXY-2,4-CYCLOHEXADIENE-1-CARBOXYLATE SYNTHASE"/>
    <property type="match status" value="1"/>
</dbReference>
<evidence type="ECO:0000256" key="1">
    <source>
        <dbReference type="ARBA" id="ARBA00010088"/>
    </source>
</evidence>
<protein>
    <submittedName>
        <fullName evidence="5">Pimeloyl-ACP methyl ester carboxylesterase</fullName>
    </submittedName>
</protein>
<dbReference type="Gene3D" id="3.40.50.1820">
    <property type="entry name" value="alpha/beta hydrolase"/>
    <property type="match status" value="1"/>
</dbReference>
<sequence>MLWKGNSTWRRVTTWGTAIAGATALLGAGATGPSGAAPQRTAPTIIWSSCAEDATAQCGTLSVPVDWNHPTGPRFELALARRTATEPAARVGTLVFGPGGPGDSGVERVVEGISRFSADLRRRFDIVSFDPRGVGQSSPVRCSTDLLNQRPAPVLTSQADFDATVAYNRRLWADCRKQTGPVFDHADTPSMARDLDAIRAALGEATLTYHGSSYGTLLGQEYAEQFPHRVRAMVLESVMDHSLDTRAFLNTQTAAAQDSFDAFVAWCDRTESCALHGQDVRAVWADLLDRAGRGEVPDPENPSATLSPYALSGFLAPRAFYEPDYATFAQTISALSTRTPGKAAPAKAGATEEAAPTSSNYLAIFCQDWSLPVRDYREYAARIRQMARIGTDLPYPQALAVLESCLGTPPVDSPQHRLRVGTDRPLLLINALHDPAAGHNWASNVARQLGEDGVLLTYEGAGHGSYNAGPCMTGAVDRYLISLTPPARGSRCPAVDPAPADAG</sequence>
<evidence type="ECO:0000256" key="2">
    <source>
        <dbReference type="ARBA" id="ARBA00022801"/>
    </source>
</evidence>
<dbReference type="InterPro" id="IPR000073">
    <property type="entry name" value="AB_hydrolase_1"/>
</dbReference>